<dbReference type="Proteomes" id="UP000198882">
    <property type="component" value="Unassembled WGS sequence"/>
</dbReference>
<feature type="region of interest" description="Disordered" evidence="1">
    <location>
        <begin position="92"/>
        <end position="131"/>
    </location>
</feature>
<evidence type="ECO:0008006" key="4">
    <source>
        <dbReference type="Google" id="ProtNLM"/>
    </source>
</evidence>
<organism evidence="2 3">
    <name type="scientific">Natronorubrum texcoconense</name>
    <dbReference type="NCBI Taxonomy" id="1095776"/>
    <lineage>
        <taxon>Archaea</taxon>
        <taxon>Methanobacteriati</taxon>
        <taxon>Methanobacteriota</taxon>
        <taxon>Stenosarchaea group</taxon>
        <taxon>Halobacteria</taxon>
        <taxon>Halobacteriales</taxon>
        <taxon>Natrialbaceae</taxon>
        <taxon>Natronorubrum</taxon>
    </lineage>
</organism>
<dbReference type="PANTHER" id="PTHR34796:SF1">
    <property type="entry name" value="EXPRESSED PROTEIN"/>
    <property type="match status" value="1"/>
</dbReference>
<feature type="compositionally biased region" description="Basic and acidic residues" evidence="1">
    <location>
        <begin position="92"/>
        <end position="112"/>
    </location>
</feature>
<protein>
    <recommendedName>
        <fullName evidence="4">DUF309 domain-containing protein</fullName>
    </recommendedName>
</protein>
<dbReference type="EMBL" id="FNFE01000001">
    <property type="protein sequence ID" value="SDJ64277.1"/>
    <property type="molecule type" value="Genomic_DNA"/>
</dbReference>
<dbReference type="InterPro" id="IPR023203">
    <property type="entry name" value="TTHA0068_sf"/>
</dbReference>
<dbReference type="PANTHER" id="PTHR34796">
    <property type="entry name" value="EXPRESSED PROTEIN"/>
    <property type="match status" value="1"/>
</dbReference>
<reference evidence="3" key="1">
    <citation type="submission" date="2016-10" db="EMBL/GenBank/DDBJ databases">
        <authorList>
            <person name="Varghese N."/>
            <person name="Submissions S."/>
        </authorList>
    </citation>
    <scope>NUCLEOTIDE SEQUENCE [LARGE SCALE GENOMIC DNA]</scope>
    <source>
        <strain evidence="3">B4,CECT 8067,JCM 17497</strain>
    </source>
</reference>
<proteinExistence type="predicted"/>
<gene>
    <name evidence="2" type="ORF">SAMN04515672_1298</name>
</gene>
<dbReference type="STRING" id="1095776.SAMN04515672_1298"/>
<dbReference type="InterPro" id="IPR005500">
    <property type="entry name" value="DUF309"/>
</dbReference>
<feature type="region of interest" description="Disordered" evidence="1">
    <location>
        <begin position="1"/>
        <end position="23"/>
    </location>
</feature>
<dbReference type="AlphaFoldDB" id="A0A1G8VEE5"/>
<name>A0A1G8VEE5_9EURY</name>
<dbReference type="SUPFAM" id="SSF140663">
    <property type="entry name" value="TTHA0068-like"/>
    <property type="match status" value="2"/>
</dbReference>
<dbReference type="Pfam" id="PF03745">
    <property type="entry name" value="DUF309"/>
    <property type="match status" value="1"/>
</dbReference>
<evidence type="ECO:0000256" key="1">
    <source>
        <dbReference type="SAM" id="MobiDB-lite"/>
    </source>
</evidence>
<dbReference type="Gene3D" id="1.10.3450.10">
    <property type="entry name" value="TTHA0068-like"/>
    <property type="match status" value="1"/>
</dbReference>
<sequence>MDDHTSDPSVTPPPGGTTPAGWNAAEGHWEHATLRRATIHGVRLFNGGAYHESHDCFELEWYNYGRGTEESAFLHGMVQVAAGAYKRADFDESVERRSADHPSGARRERSESLDGSNGEPASGQRPRGNVDGMRSLFRTALQYLHGIPRDYYGVDVLEVRTTLTNAIEDPSRIDEWRIPIDGERPSARAADFEYVDGLEE</sequence>
<accession>A0A1G8VEE5</accession>
<evidence type="ECO:0000313" key="2">
    <source>
        <dbReference type="EMBL" id="SDJ64277.1"/>
    </source>
</evidence>
<dbReference type="RefSeq" id="WP_090303724.1">
    <property type="nucleotide sequence ID" value="NZ_FNFE01000001.1"/>
</dbReference>
<keyword evidence="3" id="KW-1185">Reference proteome</keyword>
<evidence type="ECO:0000313" key="3">
    <source>
        <dbReference type="Proteomes" id="UP000198882"/>
    </source>
</evidence>
<dbReference type="OrthoDB" id="165464at2157"/>